<evidence type="ECO:0000256" key="2">
    <source>
        <dbReference type="ARBA" id="ARBA00034247"/>
    </source>
</evidence>
<keyword evidence="3" id="KW-1133">Transmembrane helix</keyword>
<dbReference type="InterPro" id="IPR000160">
    <property type="entry name" value="GGDEF_dom"/>
</dbReference>
<dbReference type="PANTHER" id="PTHR45138">
    <property type="entry name" value="REGULATORY COMPONENTS OF SENSORY TRANSDUCTION SYSTEM"/>
    <property type="match status" value="1"/>
</dbReference>
<protein>
    <recommendedName>
        <fullName evidence="1">diguanylate cyclase</fullName>
        <ecNumber evidence="1">2.7.7.65</ecNumber>
    </recommendedName>
</protein>
<accession>A0A2S4JFX3</accession>
<gene>
    <name evidence="5" type="ORF">AU468_12735</name>
</gene>
<dbReference type="SUPFAM" id="SSF55073">
    <property type="entry name" value="Nucleotide cyclase"/>
    <property type="match status" value="1"/>
</dbReference>
<keyword evidence="6" id="KW-1185">Reference proteome</keyword>
<dbReference type="FunFam" id="3.30.70.270:FF:000001">
    <property type="entry name" value="Diguanylate cyclase domain protein"/>
    <property type="match status" value="1"/>
</dbReference>
<dbReference type="Pfam" id="PF00990">
    <property type="entry name" value="GGDEF"/>
    <property type="match status" value="1"/>
</dbReference>
<dbReference type="InterPro" id="IPR050469">
    <property type="entry name" value="Diguanylate_Cyclase"/>
</dbReference>
<name>A0A2S4JFX3_9SPIO</name>
<proteinExistence type="predicted"/>
<dbReference type="AlphaFoldDB" id="A0A2S4JFX3"/>
<dbReference type="GO" id="GO:1902201">
    <property type="term" value="P:negative regulation of bacterial-type flagellum-dependent cell motility"/>
    <property type="evidence" value="ECO:0007669"/>
    <property type="project" value="TreeGrafter"/>
</dbReference>
<dbReference type="Gene3D" id="3.30.70.270">
    <property type="match status" value="1"/>
</dbReference>
<feature type="transmembrane region" description="Helical" evidence="3">
    <location>
        <begin position="189"/>
        <end position="207"/>
    </location>
</feature>
<feature type="transmembrane region" description="Helical" evidence="3">
    <location>
        <begin position="303"/>
        <end position="325"/>
    </location>
</feature>
<dbReference type="Proteomes" id="UP000237350">
    <property type="component" value="Unassembled WGS sequence"/>
</dbReference>
<feature type="transmembrane region" description="Helical" evidence="3">
    <location>
        <begin position="270"/>
        <end position="291"/>
    </location>
</feature>
<feature type="transmembrane region" description="Helical" evidence="3">
    <location>
        <begin position="237"/>
        <end position="258"/>
    </location>
</feature>
<dbReference type="GO" id="GO:0052621">
    <property type="term" value="F:diguanylate cyclase activity"/>
    <property type="evidence" value="ECO:0007669"/>
    <property type="project" value="UniProtKB-EC"/>
</dbReference>
<dbReference type="InterPro" id="IPR029787">
    <property type="entry name" value="Nucleotide_cyclase"/>
</dbReference>
<dbReference type="SMART" id="SM00267">
    <property type="entry name" value="GGDEF"/>
    <property type="match status" value="1"/>
</dbReference>
<feature type="domain" description="GGDEF" evidence="4">
    <location>
        <begin position="368"/>
        <end position="501"/>
    </location>
</feature>
<evidence type="ECO:0000313" key="5">
    <source>
        <dbReference type="EMBL" id="POQ98454.1"/>
    </source>
</evidence>
<feature type="transmembrane region" description="Helical" evidence="3">
    <location>
        <begin position="214"/>
        <end position="231"/>
    </location>
</feature>
<dbReference type="InterPro" id="IPR043128">
    <property type="entry name" value="Rev_trsase/Diguanyl_cyclase"/>
</dbReference>
<evidence type="ECO:0000313" key="6">
    <source>
        <dbReference type="Proteomes" id="UP000237350"/>
    </source>
</evidence>
<dbReference type="PROSITE" id="PS50887">
    <property type="entry name" value="GGDEF"/>
    <property type="match status" value="1"/>
</dbReference>
<dbReference type="NCBIfam" id="TIGR00254">
    <property type="entry name" value="GGDEF"/>
    <property type="match status" value="1"/>
</dbReference>
<sequence length="506" mass="57293">MEALPYHYPSRSFRGGIYRITLPPITVDSGVSPALKLGHVVDFDTVYVNGRFLGRNGGINLGGADEAFGISRLYRVPGHYLYRDRENTISIYTSARPWGQAGLYSRPLLGPYDHFTRQRALTDTIKQMLTACYAMTGLFFLTLFIRRKALREHLFYGLFCLAVAIYFFFRIQTNLIVFDNYARAARFELGSLWVAIPLFMLFVMTYFKEPLGAIHGAYLALSAVFLLLIPLHPSTLFLTRLNFSVVQISWIFPLAVVMRTLFRNFRSSPAAYLMFVSSLIMVFLVLVDIYISRNYRGSSNMAFITQYALFPYTMTIALATIHTLVRLYDEVERLTLLAHRDSLTGAFTRHQGEQLAVALLDQAARTSKPVSFMVMDLDHFKVVNDTYGHAAGDIVLRRIGELLRNTFRKKDLIFRFGGEEFCLLLPETSRSEAQAIAERLRKTVESLTLPEISPDLRLSTSIGISVYPECGASQEELFQKADQALYAAKKQGRNRVICTAPSSRPG</sequence>
<dbReference type="EC" id="2.7.7.65" evidence="1"/>
<comment type="catalytic activity">
    <reaction evidence="2">
        <text>2 GTP = 3',3'-c-di-GMP + 2 diphosphate</text>
        <dbReference type="Rhea" id="RHEA:24898"/>
        <dbReference type="ChEBI" id="CHEBI:33019"/>
        <dbReference type="ChEBI" id="CHEBI:37565"/>
        <dbReference type="ChEBI" id="CHEBI:58805"/>
        <dbReference type="EC" id="2.7.7.65"/>
    </reaction>
</comment>
<reference evidence="6" key="1">
    <citation type="submission" date="2015-12" db="EMBL/GenBank/DDBJ databases">
        <authorList>
            <person name="Lodha T.D."/>
            <person name="Chintalapati S."/>
            <person name="Chintalapati V.R."/>
            <person name="Sravanthi T."/>
        </authorList>
    </citation>
    <scope>NUCLEOTIDE SEQUENCE [LARGE SCALE GENOMIC DNA]</scope>
    <source>
        <strain evidence="6">JC133</strain>
    </source>
</reference>
<dbReference type="EMBL" id="LPWH01000122">
    <property type="protein sequence ID" value="POQ98454.1"/>
    <property type="molecule type" value="Genomic_DNA"/>
</dbReference>
<keyword evidence="3" id="KW-0472">Membrane</keyword>
<dbReference type="GO" id="GO:0005886">
    <property type="term" value="C:plasma membrane"/>
    <property type="evidence" value="ECO:0007669"/>
    <property type="project" value="TreeGrafter"/>
</dbReference>
<keyword evidence="3" id="KW-0812">Transmembrane</keyword>
<feature type="transmembrane region" description="Helical" evidence="3">
    <location>
        <begin position="128"/>
        <end position="146"/>
    </location>
</feature>
<feature type="transmembrane region" description="Helical" evidence="3">
    <location>
        <begin position="153"/>
        <end position="169"/>
    </location>
</feature>
<dbReference type="GO" id="GO:0043709">
    <property type="term" value="P:cell adhesion involved in single-species biofilm formation"/>
    <property type="evidence" value="ECO:0007669"/>
    <property type="project" value="TreeGrafter"/>
</dbReference>
<comment type="caution">
    <text evidence="5">The sequence shown here is derived from an EMBL/GenBank/DDBJ whole genome shotgun (WGS) entry which is preliminary data.</text>
</comment>
<evidence type="ECO:0000256" key="3">
    <source>
        <dbReference type="SAM" id="Phobius"/>
    </source>
</evidence>
<organism evidence="5 6">
    <name type="scientific">Alkalispirochaeta sphaeroplastigenens</name>
    <dbReference type="NCBI Taxonomy" id="1187066"/>
    <lineage>
        <taxon>Bacteria</taxon>
        <taxon>Pseudomonadati</taxon>
        <taxon>Spirochaetota</taxon>
        <taxon>Spirochaetia</taxon>
        <taxon>Spirochaetales</taxon>
        <taxon>Spirochaetaceae</taxon>
        <taxon>Alkalispirochaeta</taxon>
    </lineage>
</organism>
<dbReference type="PANTHER" id="PTHR45138:SF9">
    <property type="entry name" value="DIGUANYLATE CYCLASE DGCM-RELATED"/>
    <property type="match status" value="1"/>
</dbReference>
<evidence type="ECO:0000259" key="4">
    <source>
        <dbReference type="PROSITE" id="PS50887"/>
    </source>
</evidence>
<dbReference type="CDD" id="cd01949">
    <property type="entry name" value="GGDEF"/>
    <property type="match status" value="1"/>
</dbReference>
<evidence type="ECO:0000256" key="1">
    <source>
        <dbReference type="ARBA" id="ARBA00012528"/>
    </source>
</evidence>